<dbReference type="Proteomes" id="UP000002089">
    <property type="component" value="Segment"/>
</dbReference>
<dbReference type="RefSeq" id="YP_001522877.1">
    <property type="nucleotide sequence ID" value="NC_009936.1"/>
</dbReference>
<dbReference type="KEGG" id="vg:5687500"/>
<protein>
    <submittedName>
        <fullName evidence="1">Uncharacterized protein</fullName>
    </submittedName>
</protein>
<evidence type="ECO:0000313" key="2">
    <source>
        <dbReference type="Proteomes" id="UP000002089"/>
    </source>
</evidence>
<sequence length="63" mass="7042">MSECLSCLRGPGCCKLFPRKVFNAEVLDINELRVYHARNVDEAAALAAEEFGENNIGRVYPKL</sequence>
<accession>Q0E5X8</accession>
<keyword evidence="2" id="KW-1185">Reference proteome</keyword>
<name>Q0E5X8_9CAUD</name>
<evidence type="ECO:0000313" key="1">
    <source>
        <dbReference type="EMBL" id="CAK25004.1"/>
    </source>
</evidence>
<proteinExistence type="predicted"/>
<reference evidence="1 2" key="1">
    <citation type="journal article" date="2006" name="J. Bacteriol.">
        <title>Genomic analysis of Pseudomonas aeruginosa phages LKD16 and LKA1: establishment of the phiKMV subgroup within the T7 supergroup.</title>
        <authorList>
            <person name="Ceyssens P.J."/>
            <person name="Lavigne R."/>
            <person name="Mattheus W."/>
            <person name="Chibeu A."/>
            <person name="Hertveldt K."/>
            <person name="Mast J."/>
            <person name="Robben J."/>
            <person name="Volckaert G."/>
        </authorList>
    </citation>
    <scope>NUCLEOTIDE SEQUENCE</scope>
</reference>
<dbReference type="GeneID" id="5687500"/>
<organism evidence="1 2">
    <name type="scientific">Pseudomonas phage LKA1</name>
    <dbReference type="NCBI Taxonomy" id="386793"/>
    <lineage>
        <taxon>Viruses</taxon>
        <taxon>Duplodnaviria</taxon>
        <taxon>Heunggongvirae</taxon>
        <taxon>Uroviricota</taxon>
        <taxon>Caudoviricetes</taxon>
        <taxon>Autographivirales</taxon>
        <taxon>Autoscriptoviridae</taxon>
        <taxon>Stubburvirus</taxon>
        <taxon>Stubburvirus LKA1</taxon>
    </lineage>
</organism>
<dbReference type="EMBL" id="AM265639">
    <property type="protein sequence ID" value="CAK25004.1"/>
    <property type="molecule type" value="Genomic_DNA"/>
</dbReference>